<reference evidence="1" key="1">
    <citation type="submission" date="2022-06" db="EMBL/GenBank/DDBJ databases">
        <authorList>
            <person name="Legras J.-L."/>
            <person name="Devillers H."/>
            <person name="Grondin C."/>
        </authorList>
    </citation>
    <scope>NUCLEOTIDE SEQUENCE</scope>
    <source>
        <strain evidence="1">CLIB 1444</strain>
    </source>
</reference>
<comment type="caution">
    <text evidence="1">The sequence shown here is derived from an EMBL/GenBank/DDBJ whole genome shotgun (WGS) entry which is preliminary data.</text>
</comment>
<proteinExistence type="predicted"/>
<gene>
    <name evidence="1" type="ORF">CLIB1444_10S02036</name>
</gene>
<protein>
    <submittedName>
        <fullName evidence="1">Uncharacterized protein</fullName>
    </submittedName>
</protein>
<dbReference type="Proteomes" id="UP001152531">
    <property type="component" value="Unassembled WGS sequence"/>
</dbReference>
<keyword evidence="2" id="KW-1185">Reference proteome</keyword>
<evidence type="ECO:0000313" key="1">
    <source>
        <dbReference type="EMBL" id="CAH6722596.1"/>
    </source>
</evidence>
<sequence length="802" mass="93665">MMTKKRQRRSYSCGPCKMLKIKCDLQMPCSSCQKFKREDKCRLNPPNPPNKDELKLIQERRERINKRKTDVSEVNSEPVLSYTLMHMKPLQSHQTPGQMSNQLPSHQLQNPPMMVGGGQFTQIPLPLPNQLPPLGGQYGHQGQYTNQLPPIHQSLQMTNPPNIYQYLPVSVSTPLIGGDEKDKQAIIDFFAGHNMEFSFKEDSFNPFKVHILENGKSVFHDDIEAEKTSMIKLTKEEVRKFREIFPSNGHFLKLLLSYFSCFYTDLLELIDIPLIIRWSIKLSNDIANSNEEEIYIELFGFRCLSLALIISALGLLANPKLCYSGESSHEKLARECIAFSKELRDRCKNIDSFLGITCMLVWYLTAENYYEYSNNCEENHFEYNNLLSNLLFNKTYMGVLSNKQICSTKMSDADSFKIKLILRYWMRIRTIELDILYFQYKSSLLQSNLQYKNAIIPSADILSFVYDNDLTGIRNECQRYTLVLSGAYFKQFNANVGNDFKTVVKTYLSVYDEFYKKSGDEFVKAESNFNSCTKENVVSFLKNTIVNTIFVKWLSFIKIESNYFPSLRYTSYITTIISLHNHYMRLDNILAKDGGNLLNSVLNESNVYHLRFIVHSTVVAQVFLICFKLKYDLNDDKKYVLDLKQLFNIMNGNFSRFFTKFIKDFKNSRLVHLTSFNQSIEMLIKLNNFFNNTVYNSELILDDFCRDLNNKLLDLYKPFIDNFFGCTETMLNYITRIWEFFEYIQQCDPQTKILITEDLEMNDELFLRYKDKFNGFEITDTVINGYIEAVVEPSLSEEEHDF</sequence>
<organism evidence="1 2">
    <name type="scientific">[Candida] jaroonii</name>
    <dbReference type="NCBI Taxonomy" id="467808"/>
    <lineage>
        <taxon>Eukaryota</taxon>
        <taxon>Fungi</taxon>
        <taxon>Dikarya</taxon>
        <taxon>Ascomycota</taxon>
        <taxon>Saccharomycotina</taxon>
        <taxon>Pichiomycetes</taxon>
        <taxon>Debaryomycetaceae</taxon>
        <taxon>Yamadazyma</taxon>
    </lineage>
</organism>
<name>A0ACA9YD24_9ASCO</name>
<accession>A0ACA9YD24</accession>
<dbReference type="EMBL" id="CALSDN010000010">
    <property type="protein sequence ID" value="CAH6722596.1"/>
    <property type="molecule type" value="Genomic_DNA"/>
</dbReference>
<evidence type="ECO:0000313" key="2">
    <source>
        <dbReference type="Proteomes" id="UP001152531"/>
    </source>
</evidence>